<keyword evidence="1" id="KW-0548">Nucleotidyltransferase</keyword>
<reference evidence="1 2" key="1">
    <citation type="journal article" date="2021" name="Elife">
        <title>Chloroplast acquisition without the gene transfer in kleptoplastic sea slugs, Plakobranchus ocellatus.</title>
        <authorList>
            <person name="Maeda T."/>
            <person name="Takahashi S."/>
            <person name="Yoshida T."/>
            <person name="Shimamura S."/>
            <person name="Takaki Y."/>
            <person name="Nagai Y."/>
            <person name="Toyoda A."/>
            <person name="Suzuki Y."/>
            <person name="Arimoto A."/>
            <person name="Ishii H."/>
            <person name="Satoh N."/>
            <person name="Nishiyama T."/>
            <person name="Hasebe M."/>
            <person name="Maruyama T."/>
            <person name="Minagawa J."/>
            <person name="Obokata J."/>
            <person name="Shigenobu S."/>
        </authorList>
    </citation>
    <scope>NUCLEOTIDE SEQUENCE [LARGE SCALE GENOMIC DNA]</scope>
</reference>
<protein>
    <submittedName>
        <fullName evidence="1">Reverse transcriptase-like protein</fullName>
    </submittedName>
</protein>
<gene>
    <name evidence="1" type="ORF">PoB_003150000</name>
</gene>
<name>A0AAV4ADZ6_9GAST</name>
<keyword evidence="1" id="KW-0808">Transferase</keyword>
<dbReference type="Proteomes" id="UP000735302">
    <property type="component" value="Unassembled WGS sequence"/>
</dbReference>
<dbReference type="InterPro" id="IPR052560">
    <property type="entry name" value="RdDP_mobile_element"/>
</dbReference>
<keyword evidence="1" id="KW-0695">RNA-directed DNA polymerase</keyword>
<dbReference type="PANTHER" id="PTHR36688">
    <property type="entry name" value="ENDO/EXONUCLEASE/PHOSPHATASE DOMAIN-CONTAINING PROTEIN"/>
    <property type="match status" value="1"/>
</dbReference>
<accession>A0AAV4ADZ6</accession>
<proteinExistence type="predicted"/>
<dbReference type="AlphaFoldDB" id="A0AAV4ADZ6"/>
<dbReference type="PANTHER" id="PTHR36688:SF1">
    <property type="entry name" value="ENDONUCLEASE_EXONUCLEASE_PHOSPHATASE DOMAIN-CONTAINING PROTEIN"/>
    <property type="match status" value="1"/>
</dbReference>
<keyword evidence="2" id="KW-1185">Reference proteome</keyword>
<evidence type="ECO:0000313" key="1">
    <source>
        <dbReference type="EMBL" id="GFO04995.1"/>
    </source>
</evidence>
<sequence>MRRLKKALERRHMASNRTFEVEFRENELDIALRKGKTGKAPGFDGVRQDMLLAYFGPSAKGTLLNLPNRTWRSGELRRAWRTVVMVPILKKGKCATAAKSYRPISLTFAISMECMVNARLYYYLEQAPALTSPSQDFGDTKQRWTS</sequence>
<dbReference type="EMBL" id="BLXT01003745">
    <property type="protein sequence ID" value="GFO04995.1"/>
    <property type="molecule type" value="Genomic_DNA"/>
</dbReference>
<organism evidence="1 2">
    <name type="scientific">Plakobranchus ocellatus</name>
    <dbReference type="NCBI Taxonomy" id="259542"/>
    <lineage>
        <taxon>Eukaryota</taxon>
        <taxon>Metazoa</taxon>
        <taxon>Spiralia</taxon>
        <taxon>Lophotrochozoa</taxon>
        <taxon>Mollusca</taxon>
        <taxon>Gastropoda</taxon>
        <taxon>Heterobranchia</taxon>
        <taxon>Euthyneura</taxon>
        <taxon>Panpulmonata</taxon>
        <taxon>Sacoglossa</taxon>
        <taxon>Placobranchoidea</taxon>
        <taxon>Plakobranchidae</taxon>
        <taxon>Plakobranchus</taxon>
    </lineage>
</organism>
<evidence type="ECO:0000313" key="2">
    <source>
        <dbReference type="Proteomes" id="UP000735302"/>
    </source>
</evidence>
<dbReference type="GO" id="GO:0003964">
    <property type="term" value="F:RNA-directed DNA polymerase activity"/>
    <property type="evidence" value="ECO:0007669"/>
    <property type="project" value="UniProtKB-KW"/>
</dbReference>
<comment type="caution">
    <text evidence="1">The sequence shown here is derived from an EMBL/GenBank/DDBJ whole genome shotgun (WGS) entry which is preliminary data.</text>
</comment>